<evidence type="ECO:0000313" key="4">
    <source>
        <dbReference type="Proteomes" id="UP000712157"/>
    </source>
</evidence>
<proteinExistence type="predicted"/>
<accession>A0A949JXF3</accession>
<dbReference type="Proteomes" id="UP000712157">
    <property type="component" value="Unassembled WGS sequence"/>
</dbReference>
<evidence type="ECO:0000256" key="2">
    <source>
        <dbReference type="SAM" id="SignalP"/>
    </source>
</evidence>
<sequence length="212" mass="21752">MRSIKRITVFLLAAVMTVGMCMTAFAAPAGVSEGEEKLLNEAVAHAKALGIDTDASAAFKSAYSQAEAFLVVNGLNDGQIQALSNAMNAAATDAKAQMDQYGVSKLADLKNVEGFDYAAYQSATVQTLAKKATDVGITVKVDANGKVFADIPDKSSSSSSNGGSGSSISTEGVIKQTGLNLNATAAVMMLLVAGVVLCGVYAKKRDLLNGEA</sequence>
<dbReference type="EMBL" id="JAHQCW010000003">
    <property type="protein sequence ID" value="MBU9735522.1"/>
    <property type="molecule type" value="Genomic_DNA"/>
</dbReference>
<gene>
    <name evidence="3" type="ORF">KTH89_03170</name>
</gene>
<keyword evidence="1" id="KW-0472">Membrane</keyword>
<feature type="signal peptide" evidence="2">
    <location>
        <begin position="1"/>
        <end position="26"/>
    </location>
</feature>
<keyword evidence="1" id="KW-0812">Transmembrane</keyword>
<name>A0A949JXF3_9FIRM</name>
<reference evidence="3" key="1">
    <citation type="submission" date="2021-06" db="EMBL/GenBank/DDBJ databases">
        <title>Description of novel taxa of the family Lachnospiraceae.</title>
        <authorList>
            <person name="Chaplin A.V."/>
            <person name="Sokolova S.R."/>
            <person name="Pikina A.P."/>
            <person name="Korzhanova M."/>
            <person name="Belova V."/>
            <person name="Korostin D."/>
            <person name="Efimov B.A."/>
        </authorList>
    </citation>
    <scope>NUCLEOTIDE SEQUENCE</scope>
    <source>
        <strain evidence="3">ASD5720</strain>
    </source>
</reference>
<protein>
    <submittedName>
        <fullName evidence="3">Uncharacterized protein</fullName>
    </submittedName>
</protein>
<evidence type="ECO:0000256" key="1">
    <source>
        <dbReference type="SAM" id="Phobius"/>
    </source>
</evidence>
<evidence type="ECO:0000313" key="3">
    <source>
        <dbReference type="EMBL" id="MBU9735522.1"/>
    </source>
</evidence>
<keyword evidence="1" id="KW-1133">Transmembrane helix</keyword>
<dbReference type="RefSeq" id="WP_158342957.1">
    <property type="nucleotide sequence ID" value="NZ_JAHQCW010000003.1"/>
</dbReference>
<dbReference type="AlphaFoldDB" id="A0A949JXF3"/>
<feature type="chain" id="PRO_5037875827" evidence="2">
    <location>
        <begin position="27"/>
        <end position="212"/>
    </location>
</feature>
<comment type="caution">
    <text evidence="3">The sequence shown here is derived from an EMBL/GenBank/DDBJ whole genome shotgun (WGS) entry which is preliminary data.</text>
</comment>
<keyword evidence="4" id="KW-1185">Reference proteome</keyword>
<keyword evidence="2" id="KW-0732">Signal</keyword>
<organism evidence="3 4">
    <name type="scientific">Diplocloster agilis</name>
    <dbReference type="NCBI Taxonomy" id="2850323"/>
    <lineage>
        <taxon>Bacteria</taxon>
        <taxon>Bacillati</taxon>
        <taxon>Bacillota</taxon>
        <taxon>Clostridia</taxon>
        <taxon>Lachnospirales</taxon>
        <taxon>Lachnospiraceae</taxon>
        <taxon>Diplocloster</taxon>
    </lineage>
</organism>
<feature type="transmembrane region" description="Helical" evidence="1">
    <location>
        <begin position="183"/>
        <end position="202"/>
    </location>
</feature>